<gene>
    <name evidence="2" type="ORF">L3X38_005206</name>
</gene>
<comment type="caution">
    <text evidence="2">The sequence shown here is derived from an EMBL/GenBank/DDBJ whole genome shotgun (WGS) entry which is preliminary data.</text>
</comment>
<name>A0AAD4ZQB3_PRUDU</name>
<dbReference type="Proteomes" id="UP001054821">
    <property type="component" value="Chromosome 1"/>
</dbReference>
<feature type="domain" description="Reverse transcriptase" evidence="1">
    <location>
        <begin position="1"/>
        <end position="129"/>
    </location>
</feature>
<dbReference type="PANTHER" id="PTHR46890">
    <property type="entry name" value="NON-LTR RETROLELEMENT REVERSE TRANSCRIPTASE-LIKE PROTEIN-RELATED"/>
    <property type="match status" value="1"/>
</dbReference>
<sequence>MAMNLIWAKAYDRVEWVFLEAMMVKLGFDSKFRGWIMECVTTVSYSVLLNGEPSGQITPSRGLRQGDPLSPFLFLICAEGLTALIRRQEERNLVHGFQCRHRGVSISHLFFADDSVLFCRATEREARCY</sequence>
<keyword evidence="3" id="KW-1185">Reference proteome</keyword>
<dbReference type="SUPFAM" id="SSF56672">
    <property type="entry name" value="DNA/RNA polymerases"/>
    <property type="match status" value="1"/>
</dbReference>
<dbReference type="PROSITE" id="PS50878">
    <property type="entry name" value="RT_POL"/>
    <property type="match status" value="1"/>
</dbReference>
<dbReference type="EMBL" id="JAJFAZ020000001">
    <property type="protein sequence ID" value="KAI5352315.1"/>
    <property type="molecule type" value="Genomic_DNA"/>
</dbReference>
<organism evidence="2 3">
    <name type="scientific">Prunus dulcis</name>
    <name type="common">Almond</name>
    <name type="synonym">Amygdalus dulcis</name>
    <dbReference type="NCBI Taxonomy" id="3755"/>
    <lineage>
        <taxon>Eukaryota</taxon>
        <taxon>Viridiplantae</taxon>
        <taxon>Streptophyta</taxon>
        <taxon>Embryophyta</taxon>
        <taxon>Tracheophyta</taxon>
        <taxon>Spermatophyta</taxon>
        <taxon>Magnoliopsida</taxon>
        <taxon>eudicotyledons</taxon>
        <taxon>Gunneridae</taxon>
        <taxon>Pentapetalae</taxon>
        <taxon>rosids</taxon>
        <taxon>fabids</taxon>
        <taxon>Rosales</taxon>
        <taxon>Rosaceae</taxon>
        <taxon>Amygdaloideae</taxon>
        <taxon>Amygdaleae</taxon>
        <taxon>Prunus</taxon>
    </lineage>
</organism>
<evidence type="ECO:0000313" key="3">
    <source>
        <dbReference type="Proteomes" id="UP001054821"/>
    </source>
</evidence>
<accession>A0AAD4ZQB3</accession>
<evidence type="ECO:0000259" key="1">
    <source>
        <dbReference type="PROSITE" id="PS50878"/>
    </source>
</evidence>
<dbReference type="AlphaFoldDB" id="A0AAD4ZQB3"/>
<dbReference type="InterPro" id="IPR043502">
    <property type="entry name" value="DNA/RNA_pol_sf"/>
</dbReference>
<dbReference type="InterPro" id="IPR052343">
    <property type="entry name" value="Retrotransposon-Effector_Assoc"/>
</dbReference>
<dbReference type="PANTHER" id="PTHR46890:SF48">
    <property type="entry name" value="RNA-DIRECTED DNA POLYMERASE"/>
    <property type="match status" value="1"/>
</dbReference>
<reference evidence="2 3" key="1">
    <citation type="journal article" date="2022" name="G3 (Bethesda)">
        <title>Whole-genome sequence and methylome profiling of the almond [Prunus dulcis (Mill.) D.A. Webb] cultivar 'Nonpareil'.</title>
        <authorList>
            <person name="D'Amico-Willman K.M."/>
            <person name="Ouma W.Z."/>
            <person name="Meulia T."/>
            <person name="Sideli G.M."/>
            <person name="Gradziel T.M."/>
            <person name="Fresnedo-Ramirez J."/>
        </authorList>
    </citation>
    <scope>NUCLEOTIDE SEQUENCE [LARGE SCALE GENOMIC DNA]</scope>
    <source>
        <strain evidence="2">Clone GOH B32 T37-40</strain>
    </source>
</reference>
<dbReference type="InterPro" id="IPR000477">
    <property type="entry name" value="RT_dom"/>
</dbReference>
<evidence type="ECO:0000313" key="2">
    <source>
        <dbReference type="EMBL" id="KAI5352315.1"/>
    </source>
</evidence>
<dbReference type="Pfam" id="PF00078">
    <property type="entry name" value="RVT_1"/>
    <property type="match status" value="1"/>
</dbReference>
<protein>
    <recommendedName>
        <fullName evidence="1">Reverse transcriptase domain-containing protein</fullName>
    </recommendedName>
</protein>
<proteinExistence type="predicted"/>